<dbReference type="Proteomes" id="UP000076021">
    <property type="component" value="Chromosome"/>
</dbReference>
<dbReference type="STRING" id="241244.ATY39_04415"/>
<dbReference type="PANTHER" id="PTHR48100:SF1">
    <property type="entry name" value="HISTIDINE PHOSPHATASE FAMILY PROTEIN-RELATED"/>
    <property type="match status" value="1"/>
</dbReference>
<dbReference type="GO" id="GO:0005737">
    <property type="term" value="C:cytoplasm"/>
    <property type="evidence" value="ECO:0007669"/>
    <property type="project" value="TreeGrafter"/>
</dbReference>
<dbReference type="AlphaFoldDB" id="A0A143HAL0"/>
<dbReference type="SUPFAM" id="SSF53254">
    <property type="entry name" value="Phosphoglycerate mutase-like"/>
    <property type="match status" value="1"/>
</dbReference>
<dbReference type="Gene3D" id="3.40.50.1240">
    <property type="entry name" value="Phosphoglycerate mutase-like"/>
    <property type="match status" value="1"/>
</dbReference>
<dbReference type="SMART" id="SM00855">
    <property type="entry name" value="PGAM"/>
    <property type="match status" value="1"/>
</dbReference>
<gene>
    <name evidence="1" type="ORF">ATY39_04415</name>
</gene>
<accession>A0A143HAL0</accession>
<dbReference type="RefSeq" id="WP_066786396.1">
    <property type="nucleotide sequence ID" value="NZ_CP014806.1"/>
</dbReference>
<dbReference type="InterPro" id="IPR050275">
    <property type="entry name" value="PGM_Phosphatase"/>
</dbReference>
<dbReference type="EMBL" id="CP014806">
    <property type="protein sequence ID" value="AMW98754.1"/>
    <property type="molecule type" value="Genomic_DNA"/>
</dbReference>
<protein>
    <submittedName>
        <fullName evidence="1">Phosphoglycerate mutase</fullName>
    </submittedName>
</protein>
<sequence>MKKIYIVRHCEAKGQSADATLTDKGYKQATDLCEFFCDIEIDHIITSPFVRAIESVQPLANHLNLQIVTDNNLKERVLSSDNFNDWLEKLEATFNNHELKFEGGESSAEAGNRIITVVEGIFNSNHQNTVIVTHGNLMSLLLRHFNESFGFKEWRSLSNPDVYLLENRDNKVTFKRLWRGPSCL</sequence>
<reference evidence="2" key="2">
    <citation type="submission" date="2016-03" db="EMBL/GenBank/DDBJ databases">
        <authorList>
            <person name="Ploux O."/>
        </authorList>
    </citation>
    <scope>NUCLEOTIDE SEQUENCE [LARGE SCALE GENOMIC DNA]</scope>
    <source>
        <strain evidence="2">PP9</strain>
    </source>
</reference>
<dbReference type="Pfam" id="PF00300">
    <property type="entry name" value="His_Phos_1"/>
    <property type="match status" value="1"/>
</dbReference>
<dbReference type="InterPro" id="IPR013078">
    <property type="entry name" value="His_Pase_superF_clade-1"/>
</dbReference>
<dbReference type="PANTHER" id="PTHR48100">
    <property type="entry name" value="BROAD-SPECIFICITY PHOSPHATASE YOR283W-RELATED"/>
    <property type="match status" value="1"/>
</dbReference>
<name>A0A143HAL0_9BACL</name>
<keyword evidence="2" id="KW-1185">Reference proteome</keyword>
<dbReference type="CDD" id="cd07067">
    <property type="entry name" value="HP_PGM_like"/>
    <property type="match status" value="1"/>
</dbReference>
<organism evidence="1 2">
    <name type="scientific">Rummeliibacillus stabekisii</name>
    <dbReference type="NCBI Taxonomy" id="241244"/>
    <lineage>
        <taxon>Bacteria</taxon>
        <taxon>Bacillati</taxon>
        <taxon>Bacillota</taxon>
        <taxon>Bacilli</taxon>
        <taxon>Bacillales</taxon>
        <taxon>Caryophanaceae</taxon>
        <taxon>Rummeliibacillus</taxon>
    </lineage>
</organism>
<dbReference type="KEGG" id="rst:ATY39_04415"/>
<dbReference type="OrthoDB" id="512570at2"/>
<evidence type="ECO:0000313" key="1">
    <source>
        <dbReference type="EMBL" id="AMW98754.1"/>
    </source>
</evidence>
<evidence type="ECO:0000313" key="2">
    <source>
        <dbReference type="Proteomes" id="UP000076021"/>
    </source>
</evidence>
<reference evidence="1 2" key="1">
    <citation type="journal article" date="2016" name="Genome Announc.">
        <title>Whole-Genome Sequence of Rummeliibacillus stabekisii Strain PP9 Isolated from Antarctic Soil.</title>
        <authorList>
            <person name="da Mota F.F."/>
            <person name="Vollu R.E."/>
            <person name="Jurelevicius D."/>
            <person name="Seldin L."/>
        </authorList>
    </citation>
    <scope>NUCLEOTIDE SEQUENCE [LARGE SCALE GENOMIC DNA]</scope>
    <source>
        <strain evidence="1 2">PP9</strain>
    </source>
</reference>
<proteinExistence type="predicted"/>
<dbReference type="GO" id="GO:0016791">
    <property type="term" value="F:phosphatase activity"/>
    <property type="evidence" value="ECO:0007669"/>
    <property type="project" value="TreeGrafter"/>
</dbReference>
<dbReference type="InterPro" id="IPR029033">
    <property type="entry name" value="His_PPase_superfam"/>
</dbReference>